<comment type="similarity">
    <text evidence="2">Belongs to the peptidase C19 family.</text>
</comment>
<evidence type="ECO:0000256" key="3">
    <source>
        <dbReference type="ARBA" id="ARBA00012759"/>
    </source>
</evidence>
<feature type="region of interest" description="Disordered" evidence="8">
    <location>
        <begin position="1511"/>
        <end position="1533"/>
    </location>
</feature>
<feature type="region of interest" description="Disordered" evidence="8">
    <location>
        <begin position="952"/>
        <end position="1012"/>
    </location>
</feature>
<dbReference type="InterPro" id="IPR006615">
    <property type="entry name" value="Pept_C19_DUSP"/>
</dbReference>
<feature type="domain" description="DUSP" evidence="10">
    <location>
        <begin position="91"/>
        <end position="211"/>
    </location>
</feature>
<keyword evidence="4" id="KW-0645">Protease</keyword>
<dbReference type="Pfam" id="PF00443">
    <property type="entry name" value="UCH"/>
    <property type="match status" value="1"/>
</dbReference>
<evidence type="ECO:0000256" key="4">
    <source>
        <dbReference type="ARBA" id="ARBA00022670"/>
    </source>
</evidence>
<dbReference type="SUPFAM" id="SSF54001">
    <property type="entry name" value="Cysteine proteinases"/>
    <property type="match status" value="1"/>
</dbReference>
<keyword evidence="6" id="KW-0378">Hydrolase</keyword>
<sequence>MMGEAANETQRSSSPLKRRASDLEESDVVLDQKEDVEMVTVLPSEELQDEKSLPDSSQTLPAGADEDKSPNASAEEDKPTTQTMQPCTDIPSIDYQIKTVSTLATAALEGQPQEGDESYLVSMLWLKRVTDRGTEARQHSKVEPEGEIGPVDNSDIIQQLITDAEGVQFAQLKPGMNRPEHFEMLPKDAWDMIVEWYGIMPGTVPIVRYAHNTSPDKYGLPNMQYELNPPIFTIHRLWGDQTPILLPQKLKAERPKPVVLVLSTSTRYVEFLEKIKSRTSIEKSKKVRIWRVPRQLPAANTSAPIPNAATPPSSRPSSPNSENISSIRQPQDLWTDLLLDVTSFLHLEKGSQREVVDHEDVSANPKYNGNVTLSIVGLAEDQTIVIDEEVDAKSKTHVSNFVPGKHGASTALSRTGVSQSAPVSGRSSPAPFGVITRGRSKNGRTLGTVGLSNLGNTCYMNSALQCVRSVEELTKYFLTGTATSELNVDNPLGNNGEVAMAYYRLLQEFYKDPVPTSVAPRQFKTTIGKYAPSFSGYGQQDSQEFLGFLLDGLQEDLSRVRKKPYIEKPDSTDEMIGNPQAIREMAEKVWDITKKRDDSVIADLFTGMYQSTLVCPQCSKVSITFDPFNALTLQLPIESSWQFPVFYFPLNDPPVIINVDIDKQGTILNLKEFISKRVGVPVDRLFAAEEFSKKFYKIYEDGQVASEEVGNNDRPVVYELEAKVTNWPPVRKAKKQKHFQSVLSTMPDMEDEIPHWSDPMADSMLVPVFYRKPDPARNNKFNKNKWMATEAPHFIVVNPSEARDIEVIKRKILEKIATFSTSSAFTNDDDEADASVSDGVDPDIVLTTGSDADSSGGSKVVATSVDGEDELVDVTMKDSIVAGKADGEKSQSADQEFLPLKAFTKRRPKFMSPGEYLNPQLQNMFVLNYITSPNTLICSGFNNIKDDNSYPPLASRIPLSQQNPVDGLDGSDGSSTRARSESSNEDNSVAFSNQTRMNEESSGSEDELAAAPAPVISKALPVRSRAGVRVGHNKRRNRKMKTYSRKGNQGRASIDGANDEDEEVVDDGPLIRLGEGIIVDWNEEAWAAMFGGDDANDTMRGVDRYTNLPTLPDPQLDAKKKARAQRRKNGITLDDCLNEFGKEEVLSEADTWYCPRCKEHVRASKKLELWKTPDVLVIHLKRFSSSGTRRDKLDVMVDFPIEGLDISSRVFEKEDGKREIYDLIAVDDHWGGLGGGHYTAFAKSFIDGEWYEYNDSSVHKINDPNAVVTAAAYLLFYRRRSEVPLGGEKFQKIFDDFENPHDPNDDDAMESGEEQRLVGNTFRGSSSALTGVEAAHRQPNHGSAHEMESLPPYQTHEDNDAELYDNDATMNDNHPIQDSIEDDEAIGMEEDGLNINNVKSYNQLKGIDSVLPATWNFNGLGNTRGKVIGDGASSDEMDDGRSDRGQCNSSASSGSRAGRLVEFENASPDESYIDENHVPDMDEEQQLGIMGLHEDLLARRGPEFNVNHSLDGEEVEEPATEIHVEEGEGLKMD</sequence>
<keyword evidence="12" id="KW-1185">Reference proteome</keyword>
<keyword evidence="5" id="KW-0833">Ubl conjugation pathway</keyword>
<protein>
    <recommendedName>
        <fullName evidence="3">ubiquitinyl hydrolase 1</fullName>
        <ecNumber evidence="3">3.4.19.12</ecNumber>
    </recommendedName>
</protein>
<feature type="compositionally biased region" description="Low complexity" evidence="8">
    <location>
        <begin position="1449"/>
        <end position="1458"/>
    </location>
</feature>
<dbReference type="EC" id="3.4.19.12" evidence="3"/>
<feature type="region of interest" description="Disordered" evidence="8">
    <location>
        <begin position="1330"/>
        <end position="1359"/>
    </location>
</feature>
<feature type="region of interest" description="Disordered" evidence="8">
    <location>
        <begin position="300"/>
        <end position="326"/>
    </location>
</feature>
<feature type="region of interest" description="Disordered" evidence="8">
    <location>
        <begin position="401"/>
        <end position="433"/>
    </location>
</feature>
<evidence type="ECO:0000259" key="9">
    <source>
        <dbReference type="PROSITE" id="PS50235"/>
    </source>
</evidence>
<feature type="compositionally biased region" description="Basic and acidic residues" evidence="8">
    <location>
        <begin position="1520"/>
        <end position="1533"/>
    </location>
</feature>
<organism evidence="11 12">
    <name type="scientific">Hymenoscyphus fraxineus</name>
    <dbReference type="NCBI Taxonomy" id="746836"/>
    <lineage>
        <taxon>Eukaryota</taxon>
        <taxon>Fungi</taxon>
        <taxon>Dikarya</taxon>
        <taxon>Ascomycota</taxon>
        <taxon>Pezizomycotina</taxon>
        <taxon>Leotiomycetes</taxon>
        <taxon>Helotiales</taxon>
        <taxon>Helotiaceae</taxon>
        <taxon>Hymenoscyphus</taxon>
    </lineage>
</organism>
<dbReference type="InterPro" id="IPR028889">
    <property type="entry name" value="USP"/>
</dbReference>
<accession>A0A9N9L1W7</accession>
<dbReference type="Proteomes" id="UP000696280">
    <property type="component" value="Unassembled WGS sequence"/>
</dbReference>
<dbReference type="PROSITE" id="PS50235">
    <property type="entry name" value="USP_3"/>
    <property type="match status" value="1"/>
</dbReference>
<name>A0A9N9L1W7_9HELO</name>
<dbReference type="GO" id="GO:0004843">
    <property type="term" value="F:cysteine-type deubiquitinase activity"/>
    <property type="evidence" value="ECO:0007669"/>
    <property type="project" value="UniProtKB-EC"/>
</dbReference>
<feature type="domain" description="USP" evidence="9">
    <location>
        <begin position="449"/>
        <end position="1280"/>
    </location>
</feature>
<dbReference type="PROSITE" id="PS00973">
    <property type="entry name" value="USP_2"/>
    <property type="match status" value="1"/>
</dbReference>
<dbReference type="InterPro" id="IPR018200">
    <property type="entry name" value="USP_CS"/>
</dbReference>
<dbReference type="PROSITE" id="PS00972">
    <property type="entry name" value="USP_1"/>
    <property type="match status" value="1"/>
</dbReference>
<dbReference type="SUPFAM" id="SSF143791">
    <property type="entry name" value="DUSP-like"/>
    <property type="match status" value="1"/>
</dbReference>
<feature type="compositionally biased region" description="Basic and acidic residues" evidence="8">
    <location>
        <begin position="65"/>
        <end position="79"/>
    </location>
</feature>
<dbReference type="InterPro" id="IPR001394">
    <property type="entry name" value="Peptidase_C19_UCH"/>
</dbReference>
<evidence type="ECO:0000256" key="8">
    <source>
        <dbReference type="SAM" id="MobiDB-lite"/>
    </source>
</evidence>
<feature type="region of interest" description="Disordered" evidence="8">
    <location>
        <begin position="1042"/>
        <end position="1062"/>
    </location>
</feature>
<evidence type="ECO:0000259" key="10">
    <source>
        <dbReference type="PROSITE" id="PS51283"/>
    </source>
</evidence>
<feature type="compositionally biased region" description="Polar residues" evidence="8">
    <location>
        <begin position="410"/>
        <end position="427"/>
    </location>
</feature>
<feature type="compositionally biased region" description="Polar residues" evidence="8">
    <location>
        <begin position="985"/>
        <end position="996"/>
    </location>
</feature>
<evidence type="ECO:0000313" key="11">
    <source>
        <dbReference type="EMBL" id="CAG8957959.1"/>
    </source>
</evidence>
<feature type="compositionally biased region" description="Low complexity" evidence="8">
    <location>
        <begin position="311"/>
        <end position="326"/>
    </location>
</feature>
<evidence type="ECO:0000313" key="12">
    <source>
        <dbReference type="Proteomes" id="UP000696280"/>
    </source>
</evidence>
<evidence type="ECO:0000256" key="1">
    <source>
        <dbReference type="ARBA" id="ARBA00000707"/>
    </source>
</evidence>
<dbReference type="PANTHER" id="PTHR21646:SF24">
    <property type="entry name" value="UBIQUITIN CARBOXYL-TERMINAL HYDROLASE"/>
    <property type="match status" value="1"/>
</dbReference>
<evidence type="ECO:0000256" key="7">
    <source>
        <dbReference type="ARBA" id="ARBA00022807"/>
    </source>
</evidence>
<dbReference type="InterPro" id="IPR038765">
    <property type="entry name" value="Papain-like_cys_pep_sf"/>
</dbReference>
<dbReference type="InterPro" id="IPR050185">
    <property type="entry name" value="Ub_carboxyl-term_hydrolase"/>
</dbReference>
<dbReference type="SMART" id="SM00695">
    <property type="entry name" value="DUSP"/>
    <property type="match status" value="1"/>
</dbReference>
<reference evidence="11" key="1">
    <citation type="submission" date="2021-07" db="EMBL/GenBank/DDBJ databases">
        <authorList>
            <person name="Durling M."/>
        </authorList>
    </citation>
    <scope>NUCLEOTIDE SEQUENCE</scope>
</reference>
<dbReference type="EMBL" id="CAJVRL010000081">
    <property type="protein sequence ID" value="CAG8957959.1"/>
    <property type="molecule type" value="Genomic_DNA"/>
</dbReference>
<dbReference type="CDD" id="cd02674">
    <property type="entry name" value="Peptidase_C19R"/>
    <property type="match status" value="1"/>
</dbReference>
<dbReference type="Gene3D" id="3.30.2230.10">
    <property type="entry name" value="DUSP-like"/>
    <property type="match status" value="1"/>
</dbReference>
<dbReference type="InterPro" id="IPR035927">
    <property type="entry name" value="DUSP-like_sf"/>
</dbReference>
<evidence type="ECO:0000256" key="5">
    <source>
        <dbReference type="ARBA" id="ARBA00022786"/>
    </source>
</evidence>
<evidence type="ECO:0000256" key="6">
    <source>
        <dbReference type="ARBA" id="ARBA00022801"/>
    </source>
</evidence>
<feature type="region of interest" description="Disordered" evidence="8">
    <location>
        <begin position="1"/>
        <end position="88"/>
    </location>
</feature>
<proteinExistence type="inferred from homology"/>
<dbReference type="OrthoDB" id="952271at2759"/>
<dbReference type="PROSITE" id="PS51283">
    <property type="entry name" value="DUSP"/>
    <property type="match status" value="1"/>
</dbReference>
<dbReference type="GO" id="GO:0016579">
    <property type="term" value="P:protein deubiquitination"/>
    <property type="evidence" value="ECO:0007669"/>
    <property type="project" value="InterPro"/>
</dbReference>
<evidence type="ECO:0000256" key="2">
    <source>
        <dbReference type="ARBA" id="ARBA00009085"/>
    </source>
</evidence>
<gene>
    <name evidence="11" type="ORF">HYFRA_00000302</name>
</gene>
<dbReference type="GO" id="GO:0006508">
    <property type="term" value="P:proteolysis"/>
    <property type="evidence" value="ECO:0007669"/>
    <property type="project" value="UniProtKB-KW"/>
</dbReference>
<dbReference type="Pfam" id="PF06337">
    <property type="entry name" value="DUSP"/>
    <property type="match status" value="1"/>
</dbReference>
<dbReference type="PANTHER" id="PTHR21646">
    <property type="entry name" value="UBIQUITIN CARBOXYL-TERMINAL HYDROLASE"/>
    <property type="match status" value="1"/>
</dbReference>
<comment type="catalytic activity">
    <reaction evidence="1">
        <text>Thiol-dependent hydrolysis of ester, thioester, amide, peptide and isopeptide bonds formed by the C-terminal Gly of ubiquitin (a 76-residue protein attached to proteins as an intracellular targeting signal).</text>
        <dbReference type="EC" id="3.4.19.12"/>
    </reaction>
</comment>
<comment type="caution">
    <text evidence="11">The sequence shown here is derived from an EMBL/GenBank/DDBJ whole genome shotgun (WGS) entry which is preliminary data.</text>
</comment>
<feature type="region of interest" description="Disordered" evidence="8">
    <location>
        <begin position="1428"/>
        <end position="1460"/>
    </location>
</feature>
<keyword evidence="7" id="KW-0788">Thiol protease</keyword>
<dbReference type="Gene3D" id="3.90.70.10">
    <property type="entry name" value="Cysteine proteinases"/>
    <property type="match status" value="2"/>
</dbReference>